<evidence type="ECO:0000256" key="1">
    <source>
        <dbReference type="SAM" id="SignalP"/>
    </source>
</evidence>
<comment type="caution">
    <text evidence="2">The sequence shown here is derived from an EMBL/GenBank/DDBJ whole genome shotgun (WGS) entry which is preliminary data.</text>
</comment>
<feature type="signal peptide" evidence="1">
    <location>
        <begin position="1"/>
        <end position="33"/>
    </location>
</feature>
<proteinExistence type="predicted"/>
<feature type="chain" id="PRO_5046832013" description="Cytochrome c domain-containing protein" evidence="1">
    <location>
        <begin position="34"/>
        <end position="450"/>
    </location>
</feature>
<evidence type="ECO:0008006" key="4">
    <source>
        <dbReference type="Google" id="ProtNLM"/>
    </source>
</evidence>
<evidence type="ECO:0000313" key="3">
    <source>
        <dbReference type="Proteomes" id="UP001596052"/>
    </source>
</evidence>
<sequence length="450" mass="49863">MSTAPSPASTQRSSLLGTSLAILLSAFLPQLHAEDEYENAPIRYSETEPNDATQRLERLMAAGKVKIDRTDAWTVLRDVMKQFDIPQESQVMVFSKTSKQNDRISPQTPRVVYFGDNAYVGYCLGGSIEVATVDPKLGPVFYLLDPEEEPAKPLQFQRDNSCLSCHGGPFSPGVPGVIVRSVYPGPEGHPIMSQGSTVVDTTTPFSDRWGGWYVTGRHGSILHRGNVTATEKNDQSIDINFKSGANISNLGKFFDTSPYKRKQSDIVALMVLEHQTSVQNILTKANHTSLRAMYMQTSLQKELGETVTAEPTGSARRIIDHSAEDVVEALLFKDEAALPEGGIEGDPAFQTAFTKNAPQSSDGRSLKDFQLLHRLFKYRCSYMVYSLTFQHLTAPLKQTVLTRLWTILDGKDTTGNFAYLSEKERTHIRRILAETLPGAPETWRKAVAAK</sequence>
<name>A0ABW0KMN1_9BACT</name>
<keyword evidence="1" id="KW-0732">Signal</keyword>
<protein>
    <recommendedName>
        <fullName evidence="4">Cytochrome c domain-containing protein</fullName>
    </recommendedName>
</protein>
<gene>
    <name evidence="2" type="ORF">ACFQDI_06995</name>
</gene>
<organism evidence="2 3">
    <name type="scientific">Prosthecobacter fluviatilis</name>
    <dbReference type="NCBI Taxonomy" id="445931"/>
    <lineage>
        <taxon>Bacteria</taxon>
        <taxon>Pseudomonadati</taxon>
        <taxon>Verrucomicrobiota</taxon>
        <taxon>Verrucomicrobiia</taxon>
        <taxon>Verrucomicrobiales</taxon>
        <taxon>Verrucomicrobiaceae</taxon>
        <taxon>Prosthecobacter</taxon>
    </lineage>
</organism>
<reference evidence="3" key="1">
    <citation type="journal article" date="2019" name="Int. J. Syst. Evol. Microbiol.">
        <title>The Global Catalogue of Microorganisms (GCM) 10K type strain sequencing project: providing services to taxonomists for standard genome sequencing and annotation.</title>
        <authorList>
            <consortium name="The Broad Institute Genomics Platform"/>
            <consortium name="The Broad Institute Genome Sequencing Center for Infectious Disease"/>
            <person name="Wu L."/>
            <person name="Ma J."/>
        </authorList>
    </citation>
    <scope>NUCLEOTIDE SEQUENCE [LARGE SCALE GENOMIC DNA]</scope>
    <source>
        <strain evidence="3">CGMCC 4.1469</strain>
    </source>
</reference>
<dbReference type="Proteomes" id="UP001596052">
    <property type="component" value="Unassembled WGS sequence"/>
</dbReference>
<keyword evidence="3" id="KW-1185">Reference proteome</keyword>
<dbReference type="RefSeq" id="WP_377164821.1">
    <property type="nucleotide sequence ID" value="NZ_JBHSMQ010000002.1"/>
</dbReference>
<dbReference type="EMBL" id="JBHSMQ010000002">
    <property type="protein sequence ID" value="MFC5454589.1"/>
    <property type="molecule type" value="Genomic_DNA"/>
</dbReference>
<evidence type="ECO:0000313" key="2">
    <source>
        <dbReference type="EMBL" id="MFC5454589.1"/>
    </source>
</evidence>
<accession>A0ABW0KMN1</accession>